<dbReference type="PANTHER" id="PTHR21600">
    <property type="entry name" value="MITOCHONDRIAL RNA PSEUDOURIDINE SYNTHASE"/>
    <property type="match status" value="1"/>
</dbReference>
<reference evidence="6" key="2">
    <citation type="journal article" date="2023" name="PLoS ONE">
        <title>Philodulcilactobacillus myokoensis gen. nov., sp. nov., a fructophilic, acidophilic, and agar-phobic lactic acid bacterium isolated from fermented vegetable extracts.</title>
        <authorList>
            <person name="Kouya T."/>
            <person name="Ishiyama Y."/>
            <person name="Ohashi S."/>
            <person name="Kumakubo R."/>
            <person name="Yamazaki T."/>
            <person name="Otaki T."/>
        </authorList>
    </citation>
    <scope>NUCLEOTIDE SEQUENCE</scope>
    <source>
        <strain evidence="6">WR16-4</strain>
    </source>
</reference>
<feature type="domain" description="Pseudouridine synthase RsuA/RluA-like" evidence="5">
    <location>
        <begin position="93"/>
        <end position="243"/>
    </location>
</feature>
<dbReference type="AlphaFoldDB" id="A0A9W6ET16"/>
<dbReference type="InterPro" id="IPR006224">
    <property type="entry name" value="PsdUridine_synth_RluA-like_CS"/>
</dbReference>
<comment type="function">
    <text evidence="4">Responsible for synthesis of pseudouridine from uracil.</text>
</comment>
<keyword evidence="4" id="KW-0413">Isomerase</keyword>
<evidence type="ECO:0000259" key="5">
    <source>
        <dbReference type="Pfam" id="PF00849"/>
    </source>
</evidence>
<feature type="active site" evidence="3">
    <location>
        <position position="138"/>
    </location>
</feature>
<dbReference type="EC" id="5.4.99.-" evidence="4"/>
<evidence type="ECO:0000256" key="1">
    <source>
        <dbReference type="ARBA" id="ARBA00000073"/>
    </source>
</evidence>
<evidence type="ECO:0000313" key="6">
    <source>
        <dbReference type="EMBL" id="GLB47360.1"/>
    </source>
</evidence>
<accession>A0A9W6ET16</accession>
<dbReference type="InterPro" id="IPR020103">
    <property type="entry name" value="PsdUridine_synth_cat_dom_sf"/>
</dbReference>
<evidence type="ECO:0000256" key="3">
    <source>
        <dbReference type="PIRSR" id="PIRSR606225-1"/>
    </source>
</evidence>
<comment type="similarity">
    <text evidence="2 4">Belongs to the pseudouridine synthase RluA family.</text>
</comment>
<evidence type="ECO:0000256" key="4">
    <source>
        <dbReference type="RuleBase" id="RU362028"/>
    </source>
</evidence>
<gene>
    <name evidence="6" type="primary">rluD_2</name>
    <name evidence="6" type="ORF">WR164_13390</name>
</gene>
<dbReference type="SUPFAM" id="SSF55120">
    <property type="entry name" value="Pseudouridine synthase"/>
    <property type="match status" value="1"/>
</dbReference>
<protein>
    <recommendedName>
        <fullName evidence="4">Pseudouridine synthase</fullName>
        <ecNumber evidence="4">5.4.99.-</ecNumber>
    </recommendedName>
</protein>
<dbReference type="InterPro" id="IPR006225">
    <property type="entry name" value="PsdUridine_synth_RluC/D"/>
</dbReference>
<dbReference type="CDD" id="cd02869">
    <property type="entry name" value="PseudoU_synth_RluA_like"/>
    <property type="match status" value="1"/>
</dbReference>
<dbReference type="Pfam" id="PF00849">
    <property type="entry name" value="PseudoU_synth_2"/>
    <property type="match status" value="1"/>
</dbReference>
<evidence type="ECO:0000313" key="7">
    <source>
        <dbReference type="Proteomes" id="UP001144204"/>
    </source>
</evidence>
<sequence length="292" mass="33495">MKWQYNLIVTHIHTKTSVRKYLSQRLLIPKHLIFQLRKHYRVTINHKYLPMNFAVHNQDQLQLTFVTNDFKHPFPNIIPDSSVKLSIPFENDDLMVVNKPRGYKTHPNQPHESGTVLNFAAAYLRKKHQLPYIVHRLDMETSGALIIAKTPPVVPILVRLIADKVIQRSYLTWVSGTGLPKSGQINAPIGFDLSDQRKRKVNGVKAKKAITNYKVIRKINGNTLLEVKLETGRTHQIRVHLASIGHSIIGDPLYNPNENKGPMLLHSWKVKLVLPFEMNSKVITVPVPEEFK</sequence>
<evidence type="ECO:0000256" key="2">
    <source>
        <dbReference type="ARBA" id="ARBA00010876"/>
    </source>
</evidence>
<dbReference type="GO" id="GO:0009982">
    <property type="term" value="F:pseudouridine synthase activity"/>
    <property type="evidence" value="ECO:0007669"/>
    <property type="project" value="InterPro"/>
</dbReference>
<dbReference type="PROSITE" id="PS01129">
    <property type="entry name" value="PSI_RLU"/>
    <property type="match status" value="1"/>
</dbReference>
<reference evidence="6" key="1">
    <citation type="submission" date="2022-07" db="EMBL/GenBank/DDBJ databases">
        <authorList>
            <person name="Kouya T."/>
            <person name="Ishiyama Y."/>
        </authorList>
    </citation>
    <scope>NUCLEOTIDE SEQUENCE</scope>
    <source>
        <strain evidence="6">WR16-4</strain>
    </source>
</reference>
<keyword evidence="7" id="KW-1185">Reference proteome</keyword>
<proteinExistence type="inferred from homology"/>
<dbReference type="GO" id="GO:0140098">
    <property type="term" value="F:catalytic activity, acting on RNA"/>
    <property type="evidence" value="ECO:0007669"/>
    <property type="project" value="UniProtKB-ARBA"/>
</dbReference>
<dbReference type="InterPro" id="IPR050188">
    <property type="entry name" value="RluA_PseudoU_synthase"/>
</dbReference>
<dbReference type="Proteomes" id="UP001144204">
    <property type="component" value="Unassembled WGS sequence"/>
</dbReference>
<dbReference type="EMBL" id="BRPL01000002">
    <property type="protein sequence ID" value="GLB47360.1"/>
    <property type="molecule type" value="Genomic_DNA"/>
</dbReference>
<dbReference type="NCBIfam" id="TIGR00005">
    <property type="entry name" value="rluA_subfam"/>
    <property type="match status" value="1"/>
</dbReference>
<organism evidence="6 7">
    <name type="scientific">Philodulcilactobacillus myokoensis</name>
    <dbReference type="NCBI Taxonomy" id="2929573"/>
    <lineage>
        <taxon>Bacteria</taxon>
        <taxon>Bacillati</taxon>
        <taxon>Bacillota</taxon>
        <taxon>Bacilli</taxon>
        <taxon>Lactobacillales</taxon>
        <taxon>Lactobacillaceae</taxon>
        <taxon>Philodulcilactobacillus</taxon>
    </lineage>
</organism>
<comment type="catalytic activity">
    <reaction evidence="1 4">
        <text>a uridine in RNA = a pseudouridine in RNA</text>
        <dbReference type="Rhea" id="RHEA:48348"/>
        <dbReference type="Rhea" id="RHEA-COMP:12068"/>
        <dbReference type="Rhea" id="RHEA-COMP:12069"/>
        <dbReference type="ChEBI" id="CHEBI:65314"/>
        <dbReference type="ChEBI" id="CHEBI:65315"/>
    </reaction>
</comment>
<comment type="caution">
    <text evidence="6">The sequence shown here is derived from an EMBL/GenBank/DDBJ whole genome shotgun (WGS) entry which is preliminary data.</text>
</comment>
<dbReference type="InterPro" id="IPR006145">
    <property type="entry name" value="PsdUridine_synth_RsuA/RluA"/>
</dbReference>
<dbReference type="Gene3D" id="3.30.2350.10">
    <property type="entry name" value="Pseudouridine synthase"/>
    <property type="match status" value="1"/>
</dbReference>
<dbReference type="RefSeq" id="WP_286136826.1">
    <property type="nucleotide sequence ID" value="NZ_BRPL01000002.1"/>
</dbReference>
<dbReference type="GO" id="GO:0003723">
    <property type="term" value="F:RNA binding"/>
    <property type="evidence" value="ECO:0007669"/>
    <property type="project" value="InterPro"/>
</dbReference>
<dbReference type="GO" id="GO:0000455">
    <property type="term" value="P:enzyme-directed rRNA pseudouridine synthesis"/>
    <property type="evidence" value="ECO:0007669"/>
    <property type="project" value="TreeGrafter"/>
</dbReference>
<name>A0A9W6ET16_9LACO</name>
<dbReference type="PANTHER" id="PTHR21600:SF87">
    <property type="entry name" value="RNA PSEUDOURIDYLATE SYNTHASE DOMAIN-CONTAINING PROTEIN 1"/>
    <property type="match status" value="1"/>
</dbReference>